<feature type="compositionally biased region" description="Low complexity" evidence="1">
    <location>
        <begin position="239"/>
        <end position="255"/>
    </location>
</feature>
<feature type="region of interest" description="Disordered" evidence="1">
    <location>
        <begin position="1"/>
        <end position="30"/>
    </location>
</feature>
<feature type="region of interest" description="Disordered" evidence="1">
    <location>
        <begin position="180"/>
        <end position="255"/>
    </location>
</feature>
<reference evidence="2" key="1">
    <citation type="journal article" date="2020" name="Fungal Divers.">
        <title>Resolving the Mortierellaceae phylogeny through synthesis of multi-gene phylogenetics and phylogenomics.</title>
        <authorList>
            <person name="Vandepol N."/>
            <person name="Liber J."/>
            <person name="Desiro A."/>
            <person name="Na H."/>
            <person name="Kennedy M."/>
            <person name="Barry K."/>
            <person name="Grigoriev I.V."/>
            <person name="Miller A.N."/>
            <person name="O'Donnell K."/>
            <person name="Stajich J.E."/>
            <person name="Bonito G."/>
        </authorList>
    </citation>
    <scope>NUCLEOTIDE SEQUENCE</scope>
    <source>
        <strain evidence="2">MES-2147</strain>
    </source>
</reference>
<organism evidence="2 3">
    <name type="scientific">Modicella reniformis</name>
    <dbReference type="NCBI Taxonomy" id="1440133"/>
    <lineage>
        <taxon>Eukaryota</taxon>
        <taxon>Fungi</taxon>
        <taxon>Fungi incertae sedis</taxon>
        <taxon>Mucoromycota</taxon>
        <taxon>Mortierellomycotina</taxon>
        <taxon>Mortierellomycetes</taxon>
        <taxon>Mortierellales</taxon>
        <taxon>Mortierellaceae</taxon>
        <taxon>Modicella</taxon>
    </lineage>
</organism>
<sequence length="255" mass="28185">MTQVSPPASLLSSSNEHQTSSHTSKQWPSVVEVLDDDEEMEEEMTPWTPIQSRVMKEEDVVTSSRIDDYASAPCLKYSLGVVHSIASRMDSVSEGHPNDHHRILQDEHPSKLSETFFEELRKSQATAQRLGLEGAFFNPLLISVLQEHVHVIQTMSVRLASGIIDLVPVPVETKATATIKKESDTTEVTDADIKNETDQDPAILTTATPSTDFQYDEEKLTEKPEINEKLKKSDQAKNATAPTSQSSAAPTSKKV</sequence>
<protein>
    <submittedName>
        <fullName evidence="2">Uncharacterized protein</fullName>
    </submittedName>
</protein>
<proteinExistence type="predicted"/>
<feature type="compositionally biased region" description="Basic and acidic residues" evidence="1">
    <location>
        <begin position="216"/>
        <end position="235"/>
    </location>
</feature>
<feature type="non-terminal residue" evidence="2">
    <location>
        <position position="255"/>
    </location>
</feature>
<gene>
    <name evidence="2" type="ORF">BGZ65_010269</name>
</gene>
<feature type="compositionally biased region" description="Polar residues" evidence="1">
    <location>
        <begin position="1"/>
        <end position="27"/>
    </location>
</feature>
<name>A0A9P6IJ77_9FUNG</name>
<accession>A0A9P6IJ77</accession>
<dbReference type="EMBL" id="JAAAHW010011010">
    <property type="protein sequence ID" value="KAF9921557.1"/>
    <property type="molecule type" value="Genomic_DNA"/>
</dbReference>
<evidence type="ECO:0000313" key="2">
    <source>
        <dbReference type="EMBL" id="KAF9921557.1"/>
    </source>
</evidence>
<dbReference type="OrthoDB" id="428577at2759"/>
<dbReference type="Proteomes" id="UP000749646">
    <property type="component" value="Unassembled WGS sequence"/>
</dbReference>
<comment type="caution">
    <text evidence="2">The sequence shown here is derived from an EMBL/GenBank/DDBJ whole genome shotgun (WGS) entry which is preliminary data.</text>
</comment>
<evidence type="ECO:0000256" key="1">
    <source>
        <dbReference type="SAM" id="MobiDB-lite"/>
    </source>
</evidence>
<dbReference type="AlphaFoldDB" id="A0A9P6IJ77"/>
<evidence type="ECO:0000313" key="3">
    <source>
        <dbReference type="Proteomes" id="UP000749646"/>
    </source>
</evidence>
<keyword evidence="3" id="KW-1185">Reference proteome</keyword>